<protein>
    <recommendedName>
        <fullName evidence="2">DUF7950 domain-containing protein</fullName>
    </recommendedName>
</protein>
<dbReference type="PANTHER" id="PTHR33595:SF7">
    <property type="entry name" value="OS12G0242500 PROTEIN"/>
    <property type="match status" value="1"/>
</dbReference>
<keyword evidence="4" id="KW-1185">Reference proteome</keyword>
<comment type="caution">
    <text evidence="3">The sequence shown here is derived from an EMBL/GenBank/DDBJ whole genome shotgun (WGS) entry which is preliminary data.</text>
</comment>
<organism evidence="3 4">
    <name type="scientific">Cannabis sativa</name>
    <name type="common">Hemp</name>
    <name type="synonym">Marijuana</name>
    <dbReference type="NCBI Taxonomy" id="3483"/>
    <lineage>
        <taxon>Eukaryota</taxon>
        <taxon>Viridiplantae</taxon>
        <taxon>Streptophyta</taxon>
        <taxon>Embryophyta</taxon>
        <taxon>Tracheophyta</taxon>
        <taxon>Spermatophyta</taxon>
        <taxon>Magnoliopsida</taxon>
        <taxon>eudicotyledons</taxon>
        <taxon>Gunneridae</taxon>
        <taxon>Pentapetalae</taxon>
        <taxon>rosids</taxon>
        <taxon>fabids</taxon>
        <taxon>Rosales</taxon>
        <taxon>Cannabaceae</taxon>
        <taxon>Cannabis</taxon>
    </lineage>
</organism>
<feature type="region of interest" description="Disordered" evidence="1">
    <location>
        <begin position="43"/>
        <end position="132"/>
    </location>
</feature>
<dbReference type="EMBL" id="JAATIQ010000041">
    <property type="protein sequence ID" value="KAF4395043.1"/>
    <property type="molecule type" value="Genomic_DNA"/>
</dbReference>
<feature type="domain" description="DUF7950" evidence="2">
    <location>
        <begin position="171"/>
        <end position="211"/>
    </location>
</feature>
<proteinExistence type="predicted"/>
<dbReference type="InterPro" id="IPR057710">
    <property type="entry name" value="DUF7950"/>
</dbReference>
<feature type="compositionally biased region" description="Basic and acidic residues" evidence="1">
    <location>
        <begin position="93"/>
        <end position="106"/>
    </location>
</feature>
<dbReference type="Proteomes" id="UP000583929">
    <property type="component" value="Unassembled WGS sequence"/>
</dbReference>
<reference evidence="3 4" key="1">
    <citation type="journal article" date="2020" name="bioRxiv">
        <title>Sequence and annotation of 42 cannabis genomes reveals extensive copy number variation in cannabinoid synthesis and pathogen resistance genes.</title>
        <authorList>
            <person name="Mckernan K.J."/>
            <person name="Helbert Y."/>
            <person name="Kane L.T."/>
            <person name="Ebling H."/>
            <person name="Zhang L."/>
            <person name="Liu B."/>
            <person name="Eaton Z."/>
            <person name="Mclaughlin S."/>
            <person name="Kingan S."/>
            <person name="Baybayan P."/>
            <person name="Concepcion G."/>
            <person name="Jordan M."/>
            <person name="Riva A."/>
            <person name="Barbazuk W."/>
            <person name="Harkins T."/>
        </authorList>
    </citation>
    <scope>NUCLEOTIDE SEQUENCE [LARGE SCALE GENOMIC DNA]</scope>
    <source>
        <strain evidence="4">cv. Jamaican Lion 4</strain>
        <tissue evidence="3">Leaf</tissue>
    </source>
</reference>
<name>A0A7J6HID6_CANSA</name>
<feature type="compositionally biased region" description="Basic and acidic residues" evidence="1">
    <location>
        <begin position="116"/>
        <end position="132"/>
    </location>
</feature>
<accession>A0A7J6HID6</accession>
<feature type="domain" description="DUF7950" evidence="2">
    <location>
        <begin position="220"/>
        <end position="252"/>
    </location>
</feature>
<dbReference type="Pfam" id="PF25821">
    <property type="entry name" value="DUF7950"/>
    <property type="match status" value="2"/>
</dbReference>
<dbReference type="PANTHER" id="PTHR33595">
    <property type="entry name" value="VON WILLEBRAND FACTOR A DOMAIN PROTEIN"/>
    <property type="match status" value="1"/>
</dbReference>
<sequence>MDSRGGCCIARYVAGGGGGVYGYDMSKVGRIMLRFRPIAPKPVAGGPVSGGNKAEMGETHARGGRGKRRIVKDNNNTRRCNIKKRNASSPESSDEKRRRLVPEEKVVTLPLLPETPEPKDTPARLSPETRDSPKWLSFENNYNVYGSGRLSVETADPTAVKTSTRPVKLVGSSVTVECVTDTWMDGINKFGLGCTDDERRMNLAKDTCPGVRLQCYTNGNKEIKSSLTLPCDVWRMDCGGFAWRLDVNAALCLGR</sequence>
<evidence type="ECO:0000259" key="2">
    <source>
        <dbReference type="Pfam" id="PF25821"/>
    </source>
</evidence>
<evidence type="ECO:0000256" key="1">
    <source>
        <dbReference type="SAM" id="MobiDB-lite"/>
    </source>
</evidence>
<evidence type="ECO:0000313" key="3">
    <source>
        <dbReference type="EMBL" id="KAF4395043.1"/>
    </source>
</evidence>
<gene>
    <name evidence="3" type="ORF">G4B88_017913</name>
</gene>
<evidence type="ECO:0000313" key="4">
    <source>
        <dbReference type="Proteomes" id="UP000583929"/>
    </source>
</evidence>
<dbReference type="AlphaFoldDB" id="A0A7J6HID6"/>